<keyword evidence="1" id="KW-1133">Transmembrane helix</keyword>
<feature type="transmembrane region" description="Helical" evidence="1">
    <location>
        <begin position="204"/>
        <end position="233"/>
    </location>
</feature>
<feature type="transmembrane region" description="Helical" evidence="1">
    <location>
        <begin position="41"/>
        <end position="69"/>
    </location>
</feature>
<dbReference type="PROSITE" id="PS50244">
    <property type="entry name" value="S5A_REDUCTASE"/>
    <property type="match status" value="1"/>
</dbReference>
<dbReference type="InterPro" id="IPR010721">
    <property type="entry name" value="UstE-like"/>
</dbReference>
<feature type="transmembrane region" description="Helical" evidence="1">
    <location>
        <begin position="135"/>
        <end position="153"/>
    </location>
</feature>
<keyword evidence="3" id="KW-1185">Reference proteome</keyword>
<gene>
    <name evidence="2" type="ORF">WJX64_06480</name>
</gene>
<keyword evidence="1" id="KW-0472">Membrane</keyword>
<proteinExistence type="predicted"/>
<evidence type="ECO:0000256" key="1">
    <source>
        <dbReference type="SAM" id="Phobius"/>
    </source>
</evidence>
<evidence type="ECO:0000313" key="2">
    <source>
        <dbReference type="EMBL" id="MEN1946181.1"/>
    </source>
</evidence>
<dbReference type="PANTHER" id="PTHR32251:SF23">
    <property type="entry name" value="3-OXO-5-ALPHA-STEROID 4-DEHYDROGENASE (DUF1295)"/>
    <property type="match status" value="1"/>
</dbReference>
<accession>A0ABU9W4T7</accession>
<protein>
    <submittedName>
        <fullName evidence="2">DUF1295 domain-containing protein</fullName>
    </submittedName>
</protein>
<keyword evidence="1" id="KW-0812">Transmembrane</keyword>
<evidence type="ECO:0000313" key="3">
    <source>
        <dbReference type="Proteomes" id="UP001425155"/>
    </source>
</evidence>
<dbReference type="EMBL" id="JBCLVG010000001">
    <property type="protein sequence ID" value="MEN1946181.1"/>
    <property type="molecule type" value="Genomic_DNA"/>
</dbReference>
<organism evidence="2 3">
    <name type="scientific">Leifsonia stereocauli</name>
    <dbReference type="NCBI Taxonomy" id="3134136"/>
    <lineage>
        <taxon>Bacteria</taxon>
        <taxon>Bacillati</taxon>
        <taxon>Actinomycetota</taxon>
        <taxon>Actinomycetes</taxon>
        <taxon>Micrococcales</taxon>
        <taxon>Microbacteriaceae</taxon>
        <taxon>Leifsonia</taxon>
    </lineage>
</organism>
<dbReference type="Gene3D" id="1.20.120.1630">
    <property type="match status" value="1"/>
</dbReference>
<dbReference type="PANTHER" id="PTHR32251">
    <property type="entry name" value="3-OXO-5-ALPHA-STEROID 4-DEHYDROGENASE"/>
    <property type="match status" value="1"/>
</dbReference>
<dbReference type="Pfam" id="PF06966">
    <property type="entry name" value="DUF1295"/>
    <property type="match status" value="1"/>
</dbReference>
<name>A0ABU9W4T7_9MICO</name>
<dbReference type="Proteomes" id="UP001425155">
    <property type="component" value="Unassembled WGS sequence"/>
</dbReference>
<reference evidence="2 3" key="1">
    <citation type="submission" date="2024-03" db="EMBL/GenBank/DDBJ databases">
        <title>YIM 134122 draft genome.</title>
        <authorList>
            <person name="Zuo S."/>
            <person name="Xiong L."/>
        </authorList>
    </citation>
    <scope>NUCLEOTIDE SEQUENCE [LARGE SCALE GENOMIC DNA]</scope>
    <source>
        <strain evidence="2 3">YIM 134122</strain>
    </source>
</reference>
<sequence>MQPLVVCLWICAGTIVATWLLSVLTREYSWVDRVWSLSPIVYVWVFAAASGFENARLVLMAVLVTLWGARLTFNFARKGGYARGGEDYRWAALRARMPKPAFQVFNLLFIAGYQNALILGMTLSTFTVYQAMPTPLGLADILVAVLFLLLLAGETIADQQQWNFHQQKKAEIAGGRTPSTRFLQTGLFRYSRHPNFFFEQAQWWALYLFAVVATGSVLHWSILGPLLLTALFIGSTVFTESLSKARHPEYADYQATTSAIVPWFPRRRTTETAEAPAS</sequence>
<dbReference type="RefSeq" id="WP_342112643.1">
    <property type="nucleotide sequence ID" value="NZ_JBCAUN010000001.1"/>
</dbReference>
<feature type="transmembrane region" description="Helical" evidence="1">
    <location>
        <begin position="104"/>
        <end position="129"/>
    </location>
</feature>
<comment type="caution">
    <text evidence="2">The sequence shown here is derived from an EMBL/GenBank/DDBJ whole genome shotgun (WGS) entry which is preliminary data.</text>
</comment>